<comment type="caution">
    <text evidence="1">The sequence shown here is derived from an EMBL/GenBank/DDBJ whole genome shotgun (WGS) entry which is preliminary data.</text>
</comment>
<name>A0AAV5IFR2_9ROSI</name>
<evidence type="ECO:0000313" key="1">
    <source>
        <dbReference type="EMBL" id="GKU96501.1"/>
    </source>
</evidence>
<evidence type="ECO:0000313" key="2">
    <source>
        <dbReference type="Proteomes" id="UP001054252"/>
    </source>
</evidence>
<dbReference type="Proteomes" id="UP001054252">
    <property type="component" value="Unassembled WGS sequence"/>
</dbReference>
<reference evidence="1 2" key="1">
    <citation type="journal article" date="2021" name="Commun. Biol.">
        <title>The genome of Shorea leprosula (Dipterocarpaceae) highlights the ecological relevance of drought in aseasonal tropical rainforests.</title>
        <authorList>
            <person name="Ng K.K.S."/>
            <person name="Kobayashi M.J."/>
            <person name="Fawcett J.A."/>
            <person name="Hatakeyama M."/>
            <person name="Paape T."/>
            <person name="Ng C.H."/>
            <person name="Ang C.C."/>
            <person name="Tnah L.H."/>
            <person name="Lee C.T."/>
            <person name="Nishiyama T."/>
            <person name="Sese J."/>
            <person name="O'Brien M.J."/>
            <person name="Copetti D."/>
            <person name="Mohd Noor M.I."/>
            <person name="Ong R.C."/>
            <person name="Putra M."/>
            <person name="Sireger I.Z."/>
            <person name="Indrioko S."/>
            <person name="Kosugi Y."/>
            <person name="Izuno A."/>
            <person name="Isagi Y."/>
            <person name="Lee S.L."/>
            <person name="Shimizu K.K."/>
        </authorList>
    </citation>
    <scope>NUCLEOTIDE SEQUENCE [LARGE SCALE GENOMIC DNA]</scope>
    <source>
        <strain evidence="1">214</strain>
    </source>
</reference>
<keyword evidence="2" id="KW-1185">Reference proteome</keyword>
<gene>
    <name evidence="1" type="ORF">SLEP1_g9729</name>
</gene>
<dbReference type="AlphaFoldDB" id="A0AAV5IFR2"/>
<protein>
    <submittedName>
        <fullName evidence="1">Uncharacterized protein</fullName>
    </submittedName>
</protein>
<dbReference type="EMBL" id="BPVZ01000010">
    <property type="protein sequence ID" value="GKU96501.1"/>
    <property type="molecule type" value="Genomic_DNA"/>
</dbReference>
<sequence length="51" mass="6331">MPGHMLGSFPRHIQSLKSRNNWKILQRLSWYRLSRMHITLLKSWLFTYWTL</sequence>
<proteinExistence type="predicted"/>
<organism evidence="1 2">
    <name type="scientific">Rubroshorea leprosula</name>
    <dbReference type="NCBI Taxonomy" id="152421"/>
    <lineage>
        <taxon>Eukaryota</taxon>
        <taxon>Viridiplantae</taxon>
        <taxon>Streptophyta</taxon>
        <taxon>Embryophyta</taxon>
        <taxon>Tracheophyta</taxon>
        <taxon>Spermatophyta</taxon>
        <taxon>Magnoliopsida</taxon>
        <taxon>eudicotyledons</taxon>
        <taxon>Gunneridae</taxon>
        <taxon>Pentapetalae</taxon>
        <taxon>rosids</taxon>
        <taxon>malvids</taxon>
        <taxon>Malvales</taxon>
        <taxon>Dipterocarpaceae</taxon>
        <taxon>Rubroshorea</taxon>
    </lineage>
</organism>
<accession>A0AAV5IFR2</accession>